<keyword evidence="2" id="KW-1185">Reference proteome</keyword>
<sequence length="140" mass="15495">MERVSSVNTRTTTNLYVPIPGILLRNEDGTIHFCFGGYYNFNEEMGHRLPSSAPPTPPMAQAFDINTAAASSIHSMGHRLPSSAPPTPPMTSVMAEMTKFTRRQYVSSLYVHEEMGQVGSVNTRTTTNLYVPISRDSLKK</sequence>
<dbReference type="AlphaFoldDB" id="A0AAP0N3F9"/>
<comment type="caution">
    <text evidence="1">The sequence shown here is derived from an EMBL/GenBank/DDBJ whole genome shotgun (WGS) entry which is preliminary data.</text>
</comment>
<accession>A0AAP0N3F9</accession>
<dbReference type="EMBL" id="JBCGBO010000001">
    <property type="protein sequence ID" value="KAK9230677.1"/>
    <property type="molecule type" value="Genomic_DNA"/>
</dbReference>
<gene>
    <name evidence="1" type="ORF">WN944_023649</name>
</gene>
<protein>
    <submittedName>
        <fullName evidence="1">Uncharacterized protein</fullName>
    </submittedName>
</protein>
<organism evidence="1 2">
    <name type="scientific">Citrus x changshan-huyou</name>
    <dbReference type="NCBI Taxonomy" id="2935761"/>
    <lineage>
        <taxon>Eukaryota</taxon>
        <taxon>Viridiplantae</taxon>
        <taxon>Streptophyta</taxon>
        <taxon>Embryophyta</taxon>
        <taxon>Tracheophyta</taxon>
        <taxon>Spermatophyta</taxon>
        <taxon>Magnoliopsida</taxon>
        <taxon>eudicotyledons</taxon>
        <taxon>Gunneridae</taxon>
        <taxon>Pentapetalae</taxon>
        <taxon>rosids</taxon>
        <taxon>malvids</taxon>
        <taxon>Sapindales</taxon>
        <taxon>Rutaceae</taxon>
        <taxon>Aurantioideae</taxon>
        <taxon>Citrus</taxon>
    </lineage>
</organism>
<reference evidence="1 2" key="1">
    <citation type="submission" date="2024-05" db="EMBL/GenBank/DDBJ databases">
        <title>Haplotype-resolved chromosome-level genome assembly of Huyou (Citrus changshanensis).</title>
        <authorList>
            <person name="Miao C."/>
            <person name="Chen W."/>
            <person name="Wu Y."/>
            <person name="Wang L."/>
            <person name="Zhao S."/>
            <person name="Grierson D."/>
            <person name="Xu C."/>
            <person name="Chen K."/>
        </authorList>
    </citation>
    <scope>NUCLEOTIDE SEQUENCE [LARGE SCALE GENOMIC DNA]</scope>
    <source>
        <strain evidence="1">01-14</strain>
        <tissue evidence="1">Leaf</tissue>
    </source>
</reference>
<evidence type="ECO:0000313" key="1">
    <source>
        <dbReference type="EMBL" id="KAK9230677.1"/>
    </source>
</evidence>
<evidence type="ECO:0000313" key="2">
    <source>
        <dbReference type="Proteomes" id="UP001428341"/>
    </source>
</evidence>
<name>A0AAP0N3F9_9ROSI</name>
<dbReference type="Proteomes" id="UP001428341">
    <property type="component" value="Unassembled WGS sequence"/>
</dbReference>
<proteinExistence type="predicted"/>